<proteinExistence type="predicted"/>
<evidence type="ECO:0000256" key="1">
    <source>
        <dbReference type="SAM" id="MobiDB-lite"/>
    </source>
</evidence>
<reference evidence="2 3" key="1">
    <citation type="journal article" date="2019" name="Commun. Biol.">
        <title>The bagworm genome reveals a unique fibroin gene that provides high tensile strength.</title>
        <authorList>
            <person name="Kono N."/>
            <person name="Nakamura H."/>
            <person name="Ohtoshi R."/>
            <person name="Tomita M."/>
            <person name="Numata K."/>
            <person name="Arakawa K."/>
        </authorList>
    </citation>
    <scope>NUCLEOTIDE SEQUENCE [LARGE SCALE GENOMIC DNA]</scope>
</reference>
<dbReference type="Proteomes" id="UP000299102">
    <property type="component" value="Unassembled WGS sequence"/>
</dbReference>
<accession>A0A4C1SQL9</accession>
<dbReference type="EMBL" id="BGZK01000014">
    <property type="protein sequence ID" value="GBP04432.1"/>
    <property type="molecule type" value="Genomic_DNA"/>
</dbReference>
<feature type="region of interest" description="Disordered" evidence="1">
    <location>
        <begin position="76"/>
        <end position="98"/>
    </location>
</feature>
<gene>
    <name evidence="2" type="ORF">EVAR_3829_1</name>
</gene>
<evidence type="ECO:0000313" key="3">
    <source>
        <dbReference type="Proteomes" id="UP000299102"/>
    </source>
</evidence>
<protein>
    <submittedName>
        <fullName evidence="2">Uncharacterized protein</fullName>
    </submittedName>
</protein>
<name>A0A4C1SQL9_EUMVA</name>
<evidence type="ECO:0000313" key="2">
    <source>
        <dbReference type="EMBL" id="GBP04432.1"/>
    </source>
</evidence>
<organism evidence="2 3">
    <name type="scientific">Eumeta variegata</name>
    <name type="common">Bagworm moth</name>
    <name type="synonym">Eumeta japonica</name>
    <dbReference type="NCBI Taxonomy" id="151549"/>
    <lineage>
        <taxon>Eukaryota</taxon>
        <taxon>Metazoa</taxon>
        <taxon>Ecdysozoa</taxon>
        <taxon>Arthropoda</taxon>
        <taxon>Hexapoda</taxon>
        <taxon>Insecta</taxon>
        <taxon>Pterygota</taxon>
        <taxon>Neoptera</taxon>
        <taxon>Endopterygota</taxon>
        <taxon>Lepidoptera</taxon>
        <taxon>Glossata</taxon>
        <taxon>Ditrysia</taxon>
        <taxon>Tineoidea</taxon>
        <taxon>Psychidae</taxon>
        <taxon>Oiketicinae</taxon>
        <taxon>Eumeta</taxon>
    </lineage>
</organism>
<keyword evidence="3" id="KW-1185">Reference proteome</keyword>
<sequence>MVRSKQHPESCAVGEMTMGVEANCASEIQINVCTENIERTSNYTAARSGGAFQALRFAEATSSCLGIFSIHLHSSSAQAPGGREHKASTVPSGGSGAVNDRCRRQIIKAGSGGSTILRGTGRVMCFDLS</sequence>
<comment type="caution">
    <text evidence="2">The sequence shown here is derived from an EMBL/GenBank/DDBJ whole genome shotgun (WGS) entry which is preliminary data.</text>
</comment>
<dbReference type="AlphaFoldDB" id="A0A4C1SQL9"/>